<dbReference type="InterPro" id="IPR032710">
    <property type="entry name" value="NTF2-like_dom_sf"/>
</dbReference>
<feature type="signal peptide" evidence="1">
    <location>
        <begin position="1"/>
        <end position="21"/>
    </location>
</feature>
<dbReference type="EMBL" id="JABSOD010000002">
    <property type="protein sequence ID" value="NRQ41430.1"/>
    <property type="molecule type" value="Genomic_DNA"/>
</dbReference>
<keyword evidence="1" id="KW-0732">Signal</keyword>
<organism evidence="2 3">
    <name type="scientific">Rheinheimera lutimaris</name>
    <dbReference type="NCBI Taxonomy" id="2740584"/>
    <lineage>
        <taxon>Bacteria</taxon>
        <taxon>Pseudomonadati</taxon>
        <taxon>Pseudomonadota</taxon>
        <taxon>Gammaproteobacteria</taxon>
        <taxon>Chromatiales</taxon>
        <taxon>Chromatiaceae</taxon>
        <taxon>Rheinheimera</taxon>
    </lineage>
</organism>
<feature type="chain" id="PRO_5030930907" evidence="1">
    <location>
        <begin position="22"/>
        <end position="158"/>
    </location>
</feature>
<dbReference type="SUPFAM" id="SSF54427">
    <property type="entry name" value="NTF2-like"/>
    <property type="match status" value="1"/>
</dbReference>
<evidence type="ECO:0000313" key="2">
    <source>
        <dbReference type="EMBL" id="NRQ41430.1"/>
    </source>
</evidence>
<dbReference type="RefSeq" id="WP_173499680.1">
    <property type="nucleotide sequence ID" value="NZ_JABSOD010000002.1"/>
</dbReference>
<proteinExistence type="predicted"/>
<evidence type="ECO:0000256" key="1">
    <source>
        <dbReference type="SAM" id="SignalP"/>
    </source>
</evidence>
<dbReference type="AlphaFoldDB" id="A0A7Y5EGI3"/>
<name>A0A7Y5EGI3_9GAMM</name>
<gene>
    <name evidence="2" type="ORF">HRH59_02430</name>
</gene>
<reference evidence="2 3" key="1">
    <citation type="submission" date="2020-06" db="EMBL/GenBank/DDBJ databases">
        <title>Rheinheimera sp. nov., a marine bacterium isolated from coastal.</title>
        <authorList>
            <person name="Yu Q."/>
            <person name="Qi Y."/>
            <person name="Pu J."/>
        </authorList>
    </citation>
    <scope>NUCLEOTIDE SEQUENCE [LARGE SCALE GENOMIC DNA]</scope>
    <source>
        <strain evidence="2 3">YQF-2</strain>
    </source>
</reference>
<dbReference type="Proteomes" id="UP000523161">
    <property type="component" value="Unassembled WGS sequence"/>
</dbReference>
<accession>A0A7Y5EGI3</accession>
<comment type="caution">
    <text evidence="2">The sequence shown here is derived from an EMBL/GenBank/DDBJ whole genome shotgun (WGS) entry which is preliminary data.</text>
</comment>
<sequence length="158" mass="17757">MKNKLLAAYTVVMSLSLSVTAETETEIDLNAFAQQYFKAMVATQAPDATEQDLENYLALLTDDIGHSHLPYVTDDSRQPDGKQAMRKGMTFYLGAHTEHNAELLDVFTFNQSAIAIRYSNSAKGIHPQHKQAISYSQIMMEVLEMENGKVAVIRKYHQ</sequence>
<evidence type="ECO:0000313" key="3">
    <source>
        <dbReference type="Proteomes" id="UP000523161"/>
    </source>
</evidence>
<dbReference type="Gene3D" id="3.10.450.50">
    <property type="match status" value="1"/>
</dbReference>
<protein>
    <submittedName>
        <fullName evidence="2">Nuclear transport factor 2 family protein</fullName>
    </submittedName>
</protein>
<keyword evidence="3" id="KW-1185">Reference proteome</keyword>